<dbReference type="PANTHER" id="PTHR43179:SF7">
    <property type="entry name" value="RHAMNOSYLTRANSFERASE WBBL"/>
    <property type="match status" value="1"/>
</dbReference>
<dbReference type="RefSeq" id="WP_272775172.1">
    <property type="nucleotide sequence ID" value="NZ_JAQQLI010000001.1"/>
</dbReference>
<comment type="caution">
    <text evidence="4">The sequence shown here is derived from an EMBL/GenBank/DDBJ whole genome shotgun (WGS) entry which is preliminary data.</text>
</comment>
<dbReference type="InterPro" id="IPR029044">
    <property type="entry name" value="Nucleotide-diphossugar_trans"/>
</dbReference>
<dbReference type="Gene3D" id="3.90.550.10">
    <property type="entry name" value="Spore Coat Polysaccharide Biosynthesis Protein SpsA, Chain A"/>
    <property type="match status" value="1"/>
</dbReference>
<keyword evidence="5" id="KW-1185">Reference proteome</keyword>
<keyword evidence="4" id="KW-0808">Transferase</keyword>
<organism evidence="4 5">
    <name type="scientific">Rhodoplanes tepidamans</name>
    <name type="common">Rhodoplanes cryptolactis</name>
    <dbReference type="NCBI Taxonomy" id="200616"/>
    <lineage>
        <taxon>Bacteria</taxon>
        <taxon>Pseudomonadati</taxon>
        <taxon>Pseudomonadota</taxon>
        <taxon>Alphaproteobacteria</taxon>
        <taxon>Hyphomicrobiales</taxon>
        <taxon>Nitrobacteraceae</taxon>
        <taxon>Rhodoplanes</taxon>
    </lineage>
</organism>
<dbReference type="EC" id="2.4.-.-" evidence="4"/>
<dbReference type="Proteomes" id="UP001165652">
    <property type="component" value="Unassembled WGS sequence"/>
</dbReference>
<dbReference type="InterPro" id="IPR001173">
    <property type="entry name" value="Glyco_trans_2-like"/>
</dbReference>
<reference evidence="4" key="1">
    <citation type="journal article" date="2023" name="Microbiol Resour">
        <title>Genome Sequences of Rhodoplanes serenus and Two Thermotolerant Strains, Rhodoplanes tepidamans and 'Rhodoplanes cryptolactis,' Further Refine the Genus.</title>
        <authorList>
            <person name="Rayyan A.A."/>
            <person name="Kyndt J.A."/>
        </authorList>
    </citation>
    <scope>NUCLEOTIDE SEQUENCE</scope>
    <source>
        <strain evidence="4">DSM 9987</strain>
    </source>
</reference>
<evidence type="ECO:0000256" key="1">
    <source>
        <dbReference type="SAM" id="Coils"/>
    </source>
</evidence>
<sequence>MVELSGLVSEELGPGRVSPEGLPAARESAAPERRRIAVLVAGMHRSGTSAVARLLNLLGCDLPKTLMPAGIGNEAGHWESIAVSVLNDAILAAHGATWDDWRAIDPGWFETTDARAFRSRCLEVLAEEFGASPLFVLKDPRLCRLLPLWLPVLETAAIEPRVVIPVRNPFDVAASLQARNEMEPGFAQLLWLRHALDAEFGSRGVARVFVRYDEVLGDWRASVSSLGAALDLSWPRDVEEVASDVAAFLRPSLRHHDVPDSAVLDDQTVAGWIRETFAILDAACRDRHRPLDTAALDRVRTALGEADPLFRPVVERAREDVRRAVAHAEALSAEAGTVRAQCAELEAAIRSSEQELVSEREFVREREREILALRGDVERRDLVIAEREKMLAAASDLVAQCNLSLSEQRAVLSERDSTIARLEAALAHREAALAQREAALAQRDTALAQRDTAVAQRDTAVTQRDAAVSEHEIRLSLREDDLQQARQRGAELERALAERESAFALERRERDAEIAGLREDVEGLRRQRNVDAQVSESELARRAETIATLEATVIALRSSTSWRITAPLRFVRRMAGRVGSRPAFPPARAAGRTAAERRLMSGAGGSRATLRRLAEAVLPKRLVDRVVTWRVARTIVVPSGLFDSEWYLARNPDVRTKGADPVRHYLVHGWREGRDPHPQFSTSGYLDRYLDVRMAGSNPLVHYLLHGRAEGRSPRPDVWRPPSSLPSGDGARPPLSEPPDRTGSVERRPGTASTGLAGAAKARALRYIVARHGGDSAAAYGDLFDAAAGEAGDREADLERRLLARARSAAQRASAAEPEVSVVVPMFDNVLVTLACAVSVLEVGSRRPFELVIADDCSPDARAELFGTIGGCVRHVRQATNLGFLRNCNRAAAETRGACLVFLNNDTLVLPGWLDALIDLLDEHADVGLVGSKLLNADATLQEAGGIFWRDGSAWNYGRGQEPGLPEFNYRKEVDYVSGAAMALRRSVWDRLSGFDEAFAPAYCEDADLAFRVRAEGLSVVYQPRSEVFHLEGLSHGREIGTGIKAFQTVNQRKLHERWRAVLEEEHFDSGTDVVLARDRSRNRVRILVVDHYVPQWDRDAGSRTMHGFMKMLVERGFHVAFWPDNLHEDPEYTPALQDLGVEVIYSASYRNRFPEWFAERAGHTRYVLLSRPHVAEKYIGEVKQHPGVKVLYYGHDLHHRRMAGEYRLEPSESLMADIEAMRDCEYGIVRRADVSLYPSQEEVDVLRAALPSGVRVEPVPAYVFDEADLAAGAAALDRHMERGTAELLFVGGYRHGPNVDAVLWFAEAVMPELRRIATGVRFHIVGSNVPAAVAALAGPDIVVHGRVSDDALTRLYAEADLVVAPLRFGGGVKGKVVEAMAKGRPIATTSIGAQGIDDPEAMLFLGEDAGSFASAVRHALADRDEAVRRARRGLDFVRRHYTAEAVAASFASFMPELSV</sequence>
<reference evidence="4" key="2">
    <citation type="submission" date="2023-02" db="EMBL/GenBank/DDBJ databases">
        <authorList>
            <person name="Rayyan A."/>
            <person name="Meyer T."/>
            <person name="Kyndt J.A."/>
        </authorList>
    </citation>
    <scope>NUCLEOTIDE SEQUENCE</scope>
    <source>
        <strain evidence="4">DSM 9987</strain>
    </source>
</reference>
<keyword evidence="1" id="KW-0175">Coiled coil</keyword>
<feature type="region of interest" description="Disordered" evidence="2">
    <location>
        <begin position="711"/>
        <end position="757"/>
    </location>
</feature>
<dbReference type="EMBL" id="JAQQLI010000001">
    <property type="protein sequence ID" value="MDC7784328.1"/>
    <property type="molecule type" value="Genomic_DNA"/>
</dbReference>
<name>A0ABT5J3X6_RHOTP</name>
<feature type="compositionally biased region" description="Basic and acidic residues" evidence="2">
    <location>
        <begin position="738"/>
        <end position="749"/>
    </location>
</feature>
<evidence type="ECO:0000256" key="2">
    <source>
        <dbReference type="SAM" id="MobiDB-lite"/>
    </source>
</evidence>
<dbReference type="GO" id="GO:0016757">
    <property type="term" value="F:glycosyltransferase activity"/>
    <property type="evidence" value="ECO:0007669"/>
    <property type="project" value="UniProtKB-KW"/>
</dbReference>
<dbReference type="SUPFAM" id="SSF53448">
    <property type="entry name" value="Nucleotide-diphospho-sugar transferases"/>
    <property type="match status" value="1"/>
</dbReference>
<feature type="coiled-coil region" evidence="1">
    <location>
        <begin position="314"/>
        <end position="355"/>
    </location>
</feature>
<evidence type="ECO:0000259" key="3">
    <source>
        <dbReference type="Pfam" id="PF00535"/>
    </source>
</evidence>
<dbReference type="SUPFAM" id="SSF53756">
    <property type="entry name" value="UDP-Glycosyltransferase/glycogen phosphorylase"/>
    <property type="match status" value="1"/>
</dbReference>
<dbReference type="CDD" id="cd04186">
    <property type="entry name" value="GT_2_like_c"/>
    <property type="match status" value="1"/>
</dbReference>
<dbReference type="Pfam" id="PF13692">
    <property type="entry name" value="Glyco_trans_1_4"/>
    <property type="match status" value="1"/>
</dbReference>
<dbReference type="PANTHER" id="PTHR43179">
    <property type="entry name" value="RHAMNOSYLTRANSFERASE WBBL"/>
    <property type="match status" value="1"/>
</dbReference>
<dbReference type="Pfam" id="PF00535">
    <property type="entry name" value="Glycos_transf_2"/>
    <property type="match status" value="1"/>
</dbReference>
<protein>
    <submittedName>
        <fullName evidence="4">Glycosyltransferase</fullName>
        <ecNumber evidence="4">2.4.-.-</ecNumber>
    </submittedName>
</protein>
<dbReference type="InterPro" id="IPR027417">
    <property type="entry name" value="P-loop_NTPase"/>
</dbReference>
<evidence type="ECO:0000313" key="4">
    <source>
        <dbReference type="EMBL" id="MDC7784328.1"/>
    </source>
</evidence>
<keyword evidence="4" id="KW-0328">Glycosyltransferase</keyword>
<dbReference type="CDD" id="cd03801">
    <property type="entry name" value="GT4_PimA-like"/>
    <property type="match status" value="1"/>
</dbReference>
<feature type="region of interest" description="Disordered" evidence="2">
    <location>
        <begin position="582"/>
        <end position="603"/>
    </location>
</feature>
<dbReference type="Gene3D" id="3.40.50.300">
    <property type="entry name" value="P-loop containing nucleotide triphosphate hydrolases"/>
    <property type="match status" value="1"/>
</dbReference>
<proteinExistence type="predicted"/>
<gene>
    <name evidence="4" type="ORF">PQJ73_01415</name>
</gene>
<feature type="coiled-coil region" evidence="1">
    <location>
        <begin position="475"/>
        <end position="527"/>
    </location>
</feature>
<dbReference type="SUPFAM" id="SSF52540">
    <property type="entry name" value="P-loop containing nucleoside triphosphate hydrolases"/>
    <property type="match status" value="1"/>
</dbReference>
<evidence type="ECO:0000313" key="5">
    <source>
        <dbReference type="Proteomes" id="UP001165652"/>
    </source>
</evidence>
<accession>A0ABT5J3X6</accession>
<feature type="domain" description="Glycosyltransferase 2-like" evidence="3">
    <location>
        <begin position="821"/>
        <end position="987"/>
    </location>
</feature>
<dbReference type="Gene3D" id="3.40.50.2000">
    <property type="entry name" value="Glycogen Phosphorylase B"/>
    <property type="match status" value="1"/>
</dbReference>